<comment type="caution">
    <text evidence="1">The sequence shown here is derived from an EMBL/GenBank/DDBJ whole genome shotgun (WGS) entry which is preliminary data.</text>
</comment>
<name>A0A1R0GV25_9FUNG</name>
<dbReference type="EMBL" id="LSSL01003193">
    <property type="protein sequence ID" value="OLY80731.1"/>
    <property type="molecule type" value="Genomic_DNA"/>
</dbReference>
<proteinExistence type="predicted"/>
<accession>A0A1R0GV25</accession>
<evidence type="ECO:0000313" key="2">
    <source>
        <dbReference type="Proteomes" id="UP000187455"/>
    </source>
</evidence>
<evidence type="ECO:0000313" key="1">
    <source>
        <dbReference type="EMBL" id="OLY80731.1"/>
    </source>
</evidence>
<dbReference type="AlphaFoldDB" id="A0A1R0GV25"/>
<organism evidence="1 2">
    <name type="scientific">Smittium mucronatum</name>
    <dbReference type="NCBI Taxonomy" id="133383"/>
    <lineage>
        <taxon>Eukaryota</taxon>
        <taxon>Fungi</taxon>
        <taxon>Fungi incertae sedis</taxon>
        <taxon>Zoopagomycota</taxon>
        <taxon>Kickxellomycotina</taxon>
        <taxon>Harpellomycetes</taxon>
        <taxon>Harpellales</taxon>
        <taxon>Legeriomycetaceae</taxon>
        <taxon>Smittium</taxon>
    </lineage>
</organism>
<sequence length="722" mass="82842">MRLALRRTLLFSSGLIYLTLVAYLRKDPLPVPVILSRSTLSQISIFSPEKSIKISKDNFESWIEPVEFHETYPNTINEEKGLYYITKNSHYYNSNTPNSYSDSSNYELMFADRIPGSIVYASLDRSREINPSTLQVNDRRLALLYKLYSNEDAQYYVRIYNLDKTFKSVPEKEFKLKSEYLSYSKENVTVSNFVNSKICPGPEYSFFNFEKVFSHKKFKFCSGRENSKFIYGDYILPGSSEFTSFSIRNNKIVYSRKDDIYYFRTIEIPSKISNSSPISLSNSPLTTGPLIKGDYEISTSLKTNILATTRSPNLDVLQIDSILKKSKYYFWTKLIQNISTPDNSSSDFFSGPKSLEEWDIANMIKYSLGVGENYNRLNELEKYLISKSPIVEQVPRTLVCYLYITQVLLTVDTIWDEKNGQVENQYQVVHAKPVERLNSGNYDDITRLSVDDSGTILVVSKINGDLSIFKRGGPLNIDDKSLQYLRPNSKHQEVSTKPKNAPSIENKSLIRKLDKDSNNTLIWKPFMNWASGSYSTSDLWADEMNENNSGISGQINYFHPNLVGINTESGSINYLPKPAYIPPDQVGDYFVSLRVYNVFKDPKTHYDELKKSPNKKTSNLVNIIKNGYEHISFVFPILRNISSIAFSGESSEDALKDDNSNQSPSRPRIALMQRDGRMIILSLDNSKITQNWFTVYIQSKADLVLTFFITVLVFIYNESKFI</sequence>
<dbReference type="Proteomes" id="UP000187455">
    <property type="component" value="Unassembled WGS sequence"/>
</dbReference>
<reference evidence="1 2" key="1">
    <citation type="journal article" date="2016" name="Mol. Biol. Evol.">
        <title>Genome-Wide Survey of Gut Fungi (Harpellales) Reveals the First Horizontally Transferred Ubiquitin Gene from a Mosquito Host.</title>
        <authorList>
            <person name="Wang Y."/>
            <person name="White M.M."/>
            <person name="Kvist S."/>
            <person name="Moncalvo J.M."/>
        </authorList>
    </citation>
    <scope>NUCLEOTIDE SEQUENCE [LARGE SCALE GENOMIC DNA]</scope>
    <source>
        <strain evidence="1 2">ALG-7-W6</strain>
    </source>
</reference>
<keyword evidence="2" id="KW-1185">Reference proteome</keyword>
<protein>
    <submittedName>
        <fullName evidence="1">Uncharacterized protein</fullName>
    </submittedName>
</protein>
<dbReference type="OrthoDB" id="5596089at2759"/>
<gene>
    <name evidence="1" type="ORF">AYI68_g5169</name>
</gene>